<evidence type="ECO:0000313" key="3">
    <source>
        <dbReference type="Proteomes" id="UP000583800"/>
    </source>
</evidence>
<proteinExistence type="predicted"/>
<evidence type="ECO:0008006" key="4">
    <source>
        <dbReference type="Google" id="ProtNLM"/>
    </source>
</evidence>
<keyword evidence="3" id="KW-1185">Reference proteome</keyword>
<feature type="signal peptide" evidence="1">
    <location>
        <begin position="1"/>
        <end position="28"/>
    </location>
</feature>
<gene>
    <name evidence="2" type="ORF">FHU36_005891</name>
</gene>
<comment type="caution">
    <text evidence="2">The sequence shown here is derived from an EMBL/GenBank/DDBJ whole genome shotgun (WGS) entry which is preliminary data.</text>
</comment>
<dbReference type="EMBL" id="JACHJB010000002">
    <property type="protein sequence ID" value="MBB6349346.1"/>
    <property type="molecule type" value="Genomic_DNA"/>
</dbReference>
<name>A0A7X0C918_9ACTN</name>
<evidence type="ECO:0000313" key="2">
    <source>
        <dbReference type="EMBL" id="MBB6349346.1"/>
    </source>
</evidence>
<keyword evidence="1" id="KW-0732">Signal</keyword>
<dbReference type="RefSeq" id="WP_185086931.1">
    <property type="nucleotide sequence ID" value="NZ_JACHJB010000002.1"/>
</dbReference>
<organism evidence="2 3">
    <name type="scientific">Nonomuraea muscovyensis</name>
    <dbReference type="NCBI Taxonomy" id="1124761"/>
    <lineage>
        <taxon>Bacteria</taxon>
        <taxon>Bacillati</taxon>
        <taxon>Actinomycetota</taxon>
        <taxon>Actinomycetes</taxon>
        <taxon>Streptosporangiales</taxon>
        <taxon>Streptosporangiaceae</taxon>
        <taxon>Nonomuraea</taxon>
    </lineage>
</organism>
<reference evidence="2 3" key="1">
    <citation type="submission" date="2020-08" db="EMBL/GenBank/DDBJ databases">
        <title>Sequencing the genomes of 1000 actinobacteria strains.</title>
        <authorList>
            <person name="Klenk H.-P."/>
        </authorList>
    </citation>
    <scope>NUCLEOTIDE SEQUENCE [LARGE SCALE GENOMIC DNA]</scope>
    <source>
        <strain evidence="2 3">DSM 45913</strain>
    </source>
</reference>
<sequence length="174" mass="18096">MTSHVITRLASTTLLVTVLAGLPAPAGAATSGYTPEQVCGSGFGIVTGGAQPVTDHTNSLRGHVYLLHNAHTGEHCAVTIKSSFVGTPTVTRATLLVQGNSVFGPAVYEDQGAFKYYAGPVKARAKGRCVTFKGMISSRRADAGASAYGIQAFGGWTTYGDCGMQGMRQRANPR</sequence>
<feature type="chain" id="PRO_5030887315" description="Spore-associated protein A" evidence="1">
    <location>
        <begin position="29"/>
        <end position="174"/>
    </location>
</feature>
<dbReference type="AlphaFoldDB" id="A0A7X0C918"/>
<evidence type="ECO:0000256" key="1">
    <source>
        <dbReference type="SAM" id="SignalP"/>
    </source>
</evidence>
<protein>
    <recommendedName>
        <fullName evidence="4">Spore-associated protein A</fullName>
    </recommendedName>
</protein>
<dbReference type="Proteomes" id="UP000583800">
    <property type="component" value="Unassembled WGS sequence"/>
</dbReference>
<accession>A0A7X0C918</accession>